<dbReference type="EMBL" id="CP031358">
    <property type="protein sequence ID" value="AXK43957.1"/>
    <property type="molecule type" value="Genomic_DNA"/>
</dbReference>
<feature type="region of interest" description="Disordered" evidence="1">
    <location>
        <begin position="436"/>
        <end position="459"/>
    </location>
</feature>
<dbReference type="RefSeq" id="WP_115418270.1">
    <property type="nucleotide sequence ID" value="NZ_CP031358.1"/>
</dbReference>
<dbReference type="KEGG" id="err:DVR09_16005"/>
<dbReference type="OrthoDB" id="9823061at2"/>
<keyword evidence="2" id="KW-0614">Plasmid</keyword>
<proteinExistence type="predicted"/>
<evidence type="ECO:0000256" key="1">
    <source>
        <dbReference type="SAM" id="MobiDB-lite"/>
    </source>
</evidence>
<evidence type="ECO:0000313" key="2">
    <source>
        <dbReference type="EMBL" id="AXK43957.1"/>
    </source>
</evidence>
<dbReference type="AlphaFoldDB" id="A0A345YJ55"/>
<gene>
    <name evidence="2" type="ORF">DVR09_16005</name>
</gene>
<name>A0A345YJ55_9SPHN</name>
<keyword evidence="3" id="KW-1185">Reference proteome</keyword>
<reference evidence="2 3" key="1">
    <citation type="submission" date="2018-07" db="EMBL/GenBank/DDBJ databases">
        <title>Genome sequence of Erythrobacter strain YH-07, an antagonistic bacterium isolated from Yellow Sea.</title>
        <authorList>
            <person name="Tang T."/>
            <person name="Liu Q."/>
            <person name="Sun X."/>
        </authorList>
    </citation>
    <scope>NUCLEOTIDE SEQUENCE [LARGE SCALE GENOMIC DNA]</scope>
    <source>
        <strain evidence="2 3">YH-07</strain>
        <plasmid evidence="2 3">unnamed</plasmid>
    </source>
</reference>
<evidence type="ECO:0000313" key="3">
    <source>
        <dbReference type="Proteomes" id="UP000254508"/>
    </source>
</evidence>
<sequence>MGHLDIPTLTGEDSKVAYDAMFRELGREDPDNHLEGGLRIASVWSAQNGHSSPMIDERRLELAYARIVAREREGATDPVALSSKDYARMLVVDASLQREAEKALKLDLLDRQERFSWMNPDMNDVPWVRNDTSPTVMNDFAEADLKALASGNFEDMSKNQRSNVELMLLRGASPRSPEFEAELDKAAEHEDSLQFIPMRKDVAGLTAEEFGGVVDRMAMVAPGQRPAYDARPQYNPFSIDERRDGLQTATVNAVVGGRVKNPLEQATRIALEFQQERGIPVDAEAKQQMECAVARFVSSGDRGVSPVDAAKVLIVDTAMQRVAREKLEAGAKDLRKSPSVQILEDVVGKGGYPIFTKLESEKQDTLAVAQGRFSDLTDKRGMGSAVYLAIHRSGRTVRGDTGEQLDRLAKANRVGKEPDKSWVKKSNANRDKARAAIRKLTRGPAVAQPSLFKDKGRGR</sequence>
<geneLocation type="plasmid" evidence="2 3">
    <name>unnamed</name>
</geneLocation>
<organism evidence="2 3">
    <name type="scientific">Erythrobacter aureus</name>
    <dbReference type="NCBI Taxonomy" id="2182384"/>
    <lineage>
        <taxon>Bacteria</taxon>
        <taxon>Pseudomonadati</taxon>
        <taxon>Pseudomonadota</taxon>
        <taxon>Alphaproteobacteria</taxon>
        <taxon>Sphingomonadales</taxon>
        <taxon>Erythrobacteraceae</taxon>
        <taxon>Erythrobacter/Porphyrobacter group</taxon>
        <taxon>Erythrobacter</taxon>
    </lineage>
</organism>
<protein>
    <submittedName>
        <fullName evidence="2">Uncharacterized protein</fullName>
    </submittedName>
</protein>
<accession>A0A345YJ55</accession>
<feature type="region of interest" description="Disordered" evidence="1">
    <location>
        <begin position="412"/>
        <end position="431"/>
    </location>
</feature>
<dbReference type="Proteomes" id="UP000254508">
    <property type="component" value="Plasmid unnamed"/>
</dbReference>